<proteinExistence type="predicted"/>
<reference evidence="3" key="1">
    <citation type="journal article" date="2019" name="Int. J. Syst. Evol. Microbiol.">
        <title>The Global Catalogue of Microorganisms (GCM) 10K type strain sequencing project: providing services to taxonomists for standard genome sequencing and annotation.</title>
        <authorList>
            <consortium name="The Broad Institute Genomics Platform"/>
            <consortium name="The Broad Institute Genome Sequencing Center for Infectious Disease"/>
            <person name="Wu L."/>
            <person name="Ma J."/>
        </authorList>
    </citation>
    <scope>NUCLEOTIDE SEQUENCE [LARGE SCALE GENOMIC DNA]</scope>
    <source>
        <strain evidence="3">JCM 4087</strain>
    </source>
</reference>
<keyword evidence="1" id="KW-0472">Membrane</keyword>
<dbReference type="Proteomes" id="UP001596091">
    <property type="component" value="Unassembled WGS sequence"/>
</dbReference>
<keyword evidence="1" id="KW-1133">Transmembrane helix</keyword>
<organism evidence="2 3">
    <name type="scientific">Acidicapsa dinghuensis</name>
    <dbReference type="NCBI Taxonomy" id="2218256"/>
    <lineage>
        <taxon>Bacteria</taxon>
        <taxon>Pseudomonadati</taxon>
        <taxon>Acidobacteriota</taxon>
        <taxon>Terriglobia</taxon>
        <taxon>Terriglobales</taxon>
        <taxon>Acidobacteriaceae</taxon>
        <taxon>Acidicapsa</taxon>
    </lineage>
</organism>
<keyword evidence="1" id="KW-0812">Transmembrane</keyword>
<dbReference type="EMBL" id="JBHSPH010000010">
    <property type="protein sequence ID" value="MFC5864947.1"/>
    <property type="molecule type" value="Genomic_DNA"/>
</dbReference>
<name>A0ABW1EMF0_9BACT</name>
<evidence type="ECO:0000313" key="3">
    <source>
        <dbReference type="Proteomes" id="UP001596091"/>
    </source>
</evidence>
<feature type="transmembrane region" description="Helical" evidence="1">
    <location>
        <begin position="190"/>
        <end position="218"/>
    </location>
</feature>
<comment type="caution">
    <text evidence="2">The sequence shown here is derived from an EMBL/GenBank/DDBJ whole genome shotgun (WGS) entry which is preliminary data.</text>
</comment>
<evidence type="ECO:0000313" key="2">
    <source>
        <dbReference type="EMBL" id="MFC5864947.1"/>
    </source>
</evidence>
<accession>A0ABW1EMF0</accession>
<evidence type="ECO:0000256" key="1">
    <source>
        <dbReference type="SAM" id="Phobius"/>
    </source>
</evidence>
<feature type="transmembrane region" description="Helical" evidence="1">
    <location>
        <begin position="64"/>
        <end position="90"/>
    </location>
</feature>
<feature type="transmembrane region" description="Helical" evidence="1">
    <location>
        <begin position="159"/>
        <end position="178"/>
    </location>
</feature>
<gene>
    <name evidence="2" type="ORF">ACFPT7_21745</name>
</gene>
<feature type="transmembrane region" description="Helical" evidence="1">
    <location>
        <begin position="102"/>
        <end position="122"/>
    </location>
</feature>
<protein>
    <submittedName>
        <fullName evidence="2">Uncharacterized protein</fullName>
    </submittedName>
</protein>
<keyword evidence="3" id="KW-1185">Reference proteome</keyword>
<sequence length="230" mass="25105">MATVIVDPMWSAAEAAALLLPASEREAVLGDLMETDASGWKALRAVIWLRVRREVELWRRWQPWAVGLGLALPSSFVLLGASVSVAWAFRGVLHGGGLHPDLVGGVLTFLEQALLMAGVAWCGGQTVALLSRRTLWTSALLCLIPCCFCLSRFRTEVLSPWCLLLFLVPAMCGIAVGLRRGHGGWKVQTGIAVFLTALALAQWRITLLTLCVLLWPAWYLATSARKTDLQ</sequence>
<dbReference type="RefSeq" id="WP_263332254.1">
    <property type="nucleotide sequence ID" value="NZ_JAGSYH010000001.1"/>
</dbReference>